<dbReference type="EMBL" id="CP028271">
    <property type="protein sequence ID" value="QHM69749.1"/>
    <property type="molecule type" value="Genomic_DNA"/>
</dbReference>
<keyword evidence="2" id="KW-1185">Reference proteome</keyword>
<sequence length="277" mass="32433">MEALTFPCTIFTTQRKMDDTMAKDMYCGDLTASQLQKYYYLTDVSEKVDPYTCTKLTPFNLPQSRFYNMRGGGKETCSPLECARLMFDEMRSLSWPFSMYSPYRQLINKMIDHMQYSCGASFRDASLDMALREQILNDYSGKSSLNIIKENINKYVNFKDKCYPKEAISLLRNAIGKSILPKFNRVRDNFNGLGITIHDIYALKISLLSLNVNDNSWTAKVQYQAQDHFGLDDEDIMKKTYHQLRFFRIWFILQRYEKYSYRPFFTNINATVDLTGS</sequence>
<organism evidence="1 2">
    <name type="scientific">Mixta intestinalis</name>
    <dbReference type="NCBI Taxonomy" id="1615494"/>
    <lineage>
        <taxon>Bacteria</taxon>
        <taxon>Pseudomonadati</taxon>
        <taxon>Pseudomonadota</taxon>
        <taxon>Gammaproteobacteria</taxon>
        <taxon>Enterobacterales</taxon>
        <taxon>Erwiniaceae</taxon>
        <taxon>Mixta</taxon>
    </lineage>
</organism>
<dbReference type="RefSeq" id="WP_160619579.1">
    <property type="nucleotide sequence ID" value="NZ_CP028271.1"/>
</dbReference>
<protein>
    <recommendedName>
        <fullName evidence="3">DUF3289 domain-containing protein</fullName>
    </recommendedName>
</protein>
<gene>
    <name evidence="1" type="ORF">C7M51_00002</name>
</gene>
<dbReference type="Proteomes" id="UP000464053">
    <property type="component" value="Chromosome"/>
</dbReference>
<dbReference type="Pfam" id="PF11692">
    <property type="entry name" value="DUF3289"/>
    <property type="match status" value="1"/>
</dbReference>
<dbReference type="InterPro" id="IPR017483">
    <property type="entry name" value="CHP03034"/>
</dbReference>
<evidence type="ECO:0000313" key="1">
    <source>
        <dbReference type="EMBL" id="QHM69749.1"/>
    </source>
</evidence>
<dbReference type="OrthoDB" id="612868at2"/>
<dbReference type="NCBIfam" id="TIGR03034">
    <property type="entry name" value="YPO3983 family protein"/>
    <property type="match status" value="1"/>
</dbReference>
<evidence type="ECO:0008006" key="3">
    <source>
        <dbReference type="Google" id="ProtNLM"/>
    </source>
</evidence>
<proteinExistence type="predicted"/>
<dbReference type="AlphaFoldDB" id="A0A6P1PV31"/>
<accession>A0A6P1PV31</accession>
<dbReference type="KEGG" id="mint:C7M51_00002"/>
<name>A0A6P1PV31_9GAMM</name>
<evidence type="ECO:0000313" key="2">
    <source>
        <dbReference type="Proteomes" id="UP000464053"/>
    </source>
</evidence>
<reference evidence="1 2" key="1">
    <citation type="submission" date="2018-03" db="EMBL/GenBank/DDBJ databases">
        <title>Pantoea intestinalis SRCM103226 isolated form the mealworm.</title>
        <authorList>
            <person name="Jeong D.-Y."/>
            <person name="Kim J.W."/>
        </authorList>
    </citation>
    <scope>NUCLEOTIDE SEQUENCE [LARGE SCALE GENOMIC DNA]</scope>
    <source>
        <strain evidence="1 2">SRCM103226</strain>
    </source>
</reference>